<dbReference type="FunFam" id="3.40.50.300:FF:000326">
    <property type="entry name" value="P-loop containing nucleoside triphosphate hydrolase"/>
    <property type="match status" value="1"/>
</dbReference>
<keyword evidence="4" id="KW-0347">Helicase</keyword>
<organism evidence="9 10">
    <name type="scientific">Piromyces finnis</name>
    <dbReference type="NCBI Taxonomy" id="1754191"/>
    <lineage>
        <taxon>Eukaryota</taxon>
        <taxon>Fungi</taxon>
        <taxon>Fungi incertae sedis</taxon>
        <taxon>Chytridiomycota</taxon>
        <taxon>Chytridiomycota incertae sedis</taxon>
        <taxon>Neocallimastigomycetes</taxon>
        <taxon>Neocallimastigales</taxon>
        <taxon>Neocallimastigaceae</taxon>
        <taxon>Piromyces</taxon>
    </lineage>
</organism>
<feature type="region of interest" description="Disordered" evidence="6">
    <location>
        <begin position="123"/>
        <end position="181"/>
    </location>
</feature>
<evidence type="ECO:0000313" key="10">
    <source>
        <dbReference type="Proteomes" id="UP000193719"/>
    </source>
</evidence>
<protein>
    <submittedName>
        <fullName evidence="9">p-loop containing nucleoside triphosphate hydrolase protein</fullName>
    </submittedName>
</protein>
<keyword evidence="3 9" id="KW-0378">Hydrolase</keyword>
<feature type="compositionally biased region" description="Polar residues" evidence="6">
    <location>
        <begin position="123"/>
        <end position="135"/>
    </location>
</feature>
<dbReference type="GO" id="GO:0001147">
    <property type="term" value="F:transcription termination site sequence-specific DNA binding"/>
    <property type="evidence" value="ECO:0007669"/>
    <property type="project" value="TreeGrafter"/>
</dbReference>
<reference evidence="9 10" key="2">
    <citation type="submission" date="2016-08" db="EMBL/GenBank/DDBJ databases">
        <title>Pervasive Adenine N6-methylation of Active Genes in Fungi.</title>
        <authorList>
            <consortium name="DOE Joint Genome Institute"/>
            <person name="Mondo S.J."/>
            <person name="Dannebaum R.O."/>
            <person name="Kuo R.C."/>
            <person name="Labutti K."/>
            <person name="Haridas S."/>
            <person name="Kuo A."/>
            <person name="Salamov A."/>
            <person name="Ahrendt S.R."/>
            <person name="Lipzen A."/>
            <person name="Sullivan W."/>
            <person name="Andreopoulos W.B."/>
            <person name="Clum A."/>
            <person name="Lindquist E."/>
            <person name="Daum C."/>
            <person name="Ramamoorthy G.K."/>
            <person name="Gryganskyi A."/>
            <person name="Culley D."/>
            <person name="Magnuson J.K."/>
            <person name="James T.Y."/>
            <person name="O'Malley M.A."/>
            <person name="Stajich J.E."/>
            <person name="Spatafora J.W."/>
            <person name="Visel A."/>
            <person name="Grigoriev I.V."/>
        </authorList>
    </citation>
    <scope>NUCLEOTIDE SEQUENCE [LARGE SCALE GENOMIC DNA]</scope>
    <source>
        <strain evidence="10">finn</strain>
    </source>
</reference>
<evidence type="ECO:0000259" key="7">
    <source>
        <dbReference type="Pfam" id="PF13086"/>
    </source>
</evidence>
<proteinExistence type="inferred from homology"/>
<dbReference type="SUPFAM" id="SSF52540">
    <property type="entry name" value="P-loop containing nucleoside triphosphate hydrolases"/>
    <property type="match status" value="1"/>
</dbReference>
<gene>
    <name evidence="9" type="ORF">BCR36DRAFT_585622</name>
</gene>
<keyword evidence="2" id="KW-0547">Nucleotide-binding</keyword>
<evidence type="ECO:0000256" key="2">
    <source>
        <dbReference type="ARBA" id="ARBA00022741"/>
    </source>
</evidence>
<dbReference type="OrthoDB" id="2145378at2759"/>
<feature type="compositionally biased region" description="Low complexity" evidence="6">
    <location>
        <begin position="75"/>
        <end position="92"/>
    </location>
</feature>
<feature type="compositionally biased region" description="Low complexity" evidence="6">
    <location>
        <begin position="136"/>
        <end position="161"/>
    </location>
</feature>
<dbReference type="GO" id="GO:0006369">
    <property type="term" value="P:termination of RNA polymerase II transcription"/>
    <property type="evidence" value="ECO:0007669"/>
    <property type="project" value="TreeGrafter"/>
</dbReference>
<dbReference type="Pfam" id="PF13087">
    <property type="entry name" value="AAA_12"/>
    <property type="match status" value="1"/>
</dbReference>
<comment type="similarity">
    <text evidence="1">Belongs to the DNA2/NAM7 helicase family.</text>
</comment>
<evidence type="ECO:0000313" key="9">
    <source>
        <dbReference type="EMBL" id="ORX45604.1"/>
    </source>
</evidence>
<dbReference type="CDD" id="cd18808">
    <property type="entry name" value="SF1_C_Upf1"/>
    <property type="match status" value="1"/>
</dbReference>
<dbReference type="InterPro" id="IPR027417">
    <property type="entry name" value="P-loop_NTPase"/>
</dbReference>
<evidence type="ECO:0000256" key="4">
    <source>
        <dbReference type="ARBA" id="ARBA00022806"/>
    </source>
</evidence>
<reference evidence="9 10" key="1">
    <citation type="submission" date="2016-08" db="EMBL/GenBank/DDBJ databases">
        <title>Genomes of anaerobic fungi encode conserved fungal cellulosomes for biomass hydrolysis.</title>
        <authorList>
            <consortium name="DOE Joint Genome Institute"/>
            <person name="Haitjema C.H."/>
            <person name="Gilmore S.P."/>
            <person name="Henske J.K."/>
            <person name="Solomon K.V."/>
            <person name="De Groot R."/>
            <person name="Kuo A."/>
            <person name="Mondo S.J."/>
            <person name="Salamov A.A."/>
            <person name="Labutti K."/>
            <person name="Zhao Z."/>
            <person name="Chiniquy J."/>
            <person name="Barry K."/>
            <person name="Brewer H.M."/>
            <person name="Purvine S.O."/>
            <person name="Wright A.T."/>
            <person name="Boxma B."/>
            <person name="Van Alen T."/>
            <person name="Hackstein J.H."/>
            <person name="Baker S.E."/>
            <person name="Grigoriev I.V."/>
            <person name="O'Malley M.A."/>
        </authorList>
    </citation>
    <scope>NUCLEOTIDE SEQUENCE [LARGE SCALE GENOMIC DNA]</scope>
    <source>
        <strain evidence="10">finn</strain>
    </source>
</reference>
<feature type="compositionally biased region" description="Low complexity" evidence="6">
    <location>
        <begin position="169"/>
        <end position="181"/>
    </location>
</feature>
<keyword evidence="5" id="KW-0067">ATP-binding</keyword>
<evidence type="ECO:0000256" key="6">
    <source>
        <dbReference type="SAM" id="MobiDB-lite"/>
    </source>
</evidence>
<sequence length="1021" mass="116814">MTYFPNGSKAYLYDEENKKIDSYYGIGVEIALEEEIKFDKYVVLPQSIIQNTFNSNQSNEKNIQNEKIVNDIPYNNKSSSSSNNNNNNNNNKIPILNKIIKKKENNKIPSNSRSISQLLSLFPNSQIPTPKPLSQNINNTNKNYNNTNLPSLNNDNTMNTNNDDDERFNSFNNNNNNNSNLNSKEIQIENSRQLQFNNNSIENNYNTKKFNNQNINKDDAMEYSNINVLSRKDIKLTSENHQNNKYNIMYNYSDKHSNNDNNNRNNHINSFNNNSISNNNSNIVSASNNSITSYNNQKNKSTLSNNDKYNKKQSENDLNKSELYFPSSEECLEINNNNLIRNAIIPVNFPNVHEYQEAFRKAIIENIQIELSKLAIKFRSLPLLNESSYRSNGINFYSDCILTRFQPVFLKFKKKNNNCNYLLTIAKKEKSSAYSKDDIWIISINKNFEKNTTFLAKSVFYGPNGNSAVEVEPISKTDIEVSKYLTLSKKPIFHVCAIRTININTEEIILSNLRTNLTKSSVLPYLLNYSNTMKKKNDKSRFNSPSMVSLINEKKIPELDDFLNDIVIQYKLNEDQETVLRTFVESLKTSSKSPITLVHGVFGAGKSLLISIIIFFLYRSYISGFINLKTNFKILISSMTNVAVDRILLYLMEKFDFKNFVRVGSLKKIARPLLPYAAQISKGNEDIEELNSLLKCDDLSPKEVKYIQETIKKFKKNENRNNIHQSFLIATTCIASSFEILDNTKVPIVILDECSQFIEPLSLMPICRFQSEKLLLVGDPKQLSPTITTNSAYDKDPVNKGLDRTLFERLALCQCHPILLRTQYRCHPTISNISNCLFYENKLINGRKSELPEELCEKFPILCFVDINSMGKSQFSSFINPSEADFIVKSIEKLVENGINGEDIGVISLYKGQADLIKNRLGSNPIDKIKMIQVSTVDAFQGAEKSIIFLSIVKSNSSEFIDSDRRVNVAITRAKNHLVLVGNKTNLIKFSVIWKNIITEHCQHAENGILKPNDFYTLINV</sequence>
<evidence type="ECO:0000259" key="8">
    <source>
        <dbReference type="Pfam" id="PF13087"/>
    </source>
</evidence>
<feature type="region of interest" description="Disordered" evidence="6">
    <location>
        <begin position="251"/>
        <end position="316"/>
    </location>
</feature>
<dbReference type="GO" id="GO:0016604">
    <property type="term" value="C:nuclear body"/>
    <property type="evidence" value="ECO:0007669"/>
    <property type="project" value="TreeGrafter"/>
</dbReference>
<dbReference type="GO" id="GO:0005524">
    <property type="term" value="F:ATP binding"/>
    <property type="evidence" value="ECO:0007669"/>
    <property type="project" value="UniProtKB-KW"/>
</dbReference>
<dbReference type="Pfam" id="PF13086">
    <property type="entry name" value="AAA_11"/>
    <property type="match status" value="2"/>
</dbReference>
<dbReference type="GO" id="GO:0016787">
    <property type="term" value="F:hydrolase activity"/>
    <property type="evidence" value="ECO:0007669"/>
    <property type="project" value="UniProtKB-KW"/>
</dbReference>
<feature type="compositionally biased region" description="Low complexity" evidence="6">
    <location>
        <begin position="259"/>
        <end position="293"/>
    </location>
</feature>
<dbReference type="STRING" id="1754191.A0A1Y1V3F5"/>
<comment type="caution">
    <text evidence="9">The sequence shown here is derived from an EMBL/GenBank/DDBJ whole genome shotgun (WGS) entry which is preliminary data.</text>
</comment>
<evidence type="ECO:0000256" key="3">
    <source>
        <dbReference type="ARBA" id="ARBA00022801"/>
    </source>
</evidence>
<dbReference type="GO" id="GO:0005694">
    <property type="term" value="C:chromosome"/>
    <property type="evidence" value="ECO:0007669"/>
    <property type="project" value="UniProtKB-ARBA"/>
</dbReference>
<dbReference type="PANTHER" id="PTHR10887:SF531">
    <property type="entry name" value="PROTEIN ZGRF1"/>
    <property type="match status" value="1"/>
</dbReference>
<dbReference type="InterPro" id="IPR041679">
    <property type="entry name" value="DNA2/NAM7-like_C"/>
</dbReference>
<dbReference type="InterPro" id="IPR041677">
    <property type="entry name" value="DNA2/NAM7_AAA_11"/>
</dbReference>
<dbReference type="InterPro" id="IPR045055">
    <property type="entry name" value="DNA2/NAM7-like"/>
</dbReference>
<feature type="domain" description="DNA2/NAM7 helicase helicase" evidence="7">
    <location>
        <begin position="702"/>
        <end position="788"/>
    </location>
</feature>
<evidence type="ECO:0000256" key="1">
    <source>
        <dbReference type="ARBA" id="ARBA00007913"/>
    </source>
</evidence>
<dbReference type="PANTHER" id="PTHR10887">
    <property type="entry name" value="DNA2/NAM7 HELICASE FAMILY"/>
    <property type="match status" value="1"/>
</dbReference>
<feature type="domain" description="DNA2/NAM7 helicase helicase" evidence="7">
    <location>
        <begin position="571"/>
        <end position="671"/>
    </location>
</feature>
<name>A0A1Y1V3F5_9FUNG</name>
<evidence type="ECO:0000256" key="5">
    <source>
        <dbReference type="ARBA" id="ARBA00022840"/>
    </source>
</evidence>
<dbReference type="Gene3D" id="3.40.50.300">
    <property type="entry name" value="P-loop containing nucleotide triphosphate hydrolases"/>
    <property type="match status" value="2"/>
</dbReference>
<dbReference type="GO" id="GO:0004386">
    <property type="term" value="F:helicase activity"/>
    <property type="evidence" value="ECO:0007669"/>
    <property type="project" value="UniProtKB-KW"/>
</dbReference>
<feature type="compositionally biased region" description="Polar residues" evidence="6">
    <location>
        <begin position="294"/>
        <end position="307"/>
    </location>
</feature>
<dbReference type="AlphaFoldDB" id="A0A1Y1V3F5"/>
<dbReference type="EMBL" id="MCFH01000039">
    <property type="protein sequence ID" value="ORX45604.1"/>
    <property type="molecule type" value="Genomic_DNA"/>
</dbReference>
<dbReference type="InterPro" id="IPR047187">
    <property type="entry name" value="SF1_C_Upf1"/>
</dbReference>
<dbReference type="Proteomes" id="UP000193719">
    <property type="component" value="Unassembled WGS sequence"/>
</dbReference>
<accession>A0A1Y1V3F5</accession>
<keyword evidence="10" id="KW-1185">Reference proteome</keyword>
<feature type="domain" description="DNA2/NAM7 helicase-like C-terminal" evidence="8">
    <location>
        <begin position="802"/>
        <end position="984"/>
    </location>
</feature>
<feature type="region of interest" description="Disordered" evidence="6">
    <location>
        <begin position="72"/>
        <end position="92"/>
    </location>
</feature>